<proteinExistence type="predicted"/>
<evidence type="ECO:0000313" key="2">
    <source>
        <dbReference type="EMBL" id="RUS88677.1"/>
    </source>
</evidence>
<name>A0A3S1BPX7_ELYCH</name>
<reference evidence="2 3" key="1">
    <citation type="submission" date="2019-01" db="EMBL/GenBank/DDBJ databases">
        <title>A draft genome assembly of the solar-powered sea slug Elysia chlorotica.</title>
        <authorList>
            <person name="Cai H."/>
            <person name="Li Q."/>
            <person name="Fang X."/>
            <person name="Li J."/>
            <person name="Curtis N.E."/>
            <person name="Altenburger A."/>
            <person name="Shibata T."/>
            <person name="Feng M."/>
            <person name="Maeda T."/>
            <person name="Schwartz J.A."/>
            <person name="Shigenobu S."/>
            <person name="Lundholm N."/>
            <person name="Nishiyama T."/>
            <person name="Yang H."/>
            <person name="Hasebe M."/>
            <person name="Li S."/>
            <person name="Pierce S.K."/>
            <person name="Wang J."/>
        </authorList>
    </citation>
    <scope>NUCLEOTIDE SEQUENCE [LARGE SCALE GENOMIC DNA]</scope>
    <source>
        <strain evidence="2">EC2010</strain>
        <tissue evidence="2">Whole organism of an adult</tissue>
    </source>
</reference>
<feature type="signal peptide" evidence="1">
    <location>
        <begin position="1"/>
        <end position="21"/>
    </location>
</feature>
<sequence length="122" mass="14147">MSGGVCLWSTLKVTLVILLLAQELDLSLTRSYEDYLKSPQYESDALRTLQRIQKRLQSGRHASGDHGVSKRGRWRRKSCRSWREPCTAWTSTRSEQCCDQSSQICRCNLWMQNCRCASRTWG</sequence>
<organism evidence="2 3">
    <name type="scientific">Elysia chlorotica</name>
    <name type="common">Eastern emerald elysia</name>
    <name type="synonym">Sea slug</name>
    <dbReference type="NCBI Taxonomy" id="188477"/>
    <lineage>
        <taxon>Eukaryota</taxon>
        <taxon>Metazoa</taxon>
        <taxon>Spiralia</taxon>
        <taxon>Lophotrochozoa</taxon>
        <taxon>Mollusca</taxon>
        <taxon>Gastropoda</taxon>
        <taxon>Heterobranchia</taxon>
        <taxon>Euthyneura</taxon>
        <taxon>Panpulmonata</taxon>
        <taxon>Sacoglossa</taxon>
        <taxon>Placobranchoidea</taxon>
        <taxon>Plakobranchidae</taxon>
        <taxon>Elysia</taxon>
    </lineage>
</organism>
<dbReference type="AlphaFoldDB" id="A0A3S1BPX7"/>
<gene>
    <name evidence="2" type="ORF">EGW08_003572</name>
</gene>
<evidence type="ECO:0000256" key="1">
    <source>
        <dbReference type="SAM" id="SignalP"/>
    </source>
</evidence>
<dbReference type="EMBL" id="RQTK01000076">
    <property type="protein sequence ID" value="RUS88677.1"/>
    <property type="molecule type" value="Genomic_DNA"/>
</dbReference>
<dbReference type="Proteomes" id="UP000271974">
    <property type="component" value="Unassembled WGS sequence"/>
</dbReference>
<keyword evidence="1" id="KW-0732">Signal</keyword>
<feature type="chain" id="PRO_5018541633" description="Cocaine- and amphetamine-regulated transcript protein" evidence="1">
    <location>
        <begin position="22"/>
        <end position="122"/>
    </location>
</feature>
<evidence type="ECO:0000313" key="3">
    <source>
        <dbReference type="Proteomes" id="UP000271974"/>
    </source>
</evidence>
<accession>A0A3S1BPX7</accession>
<keyword evidence="3" id="KW-1185">Reference proteome</keyword>
<evidence type="ECO:0008006" key="4">
    <source>
        <dbReference type="Google" id="ProtNLM"/>
    </source>
</evidence>
<dbReference type="OrthoDB" id="6100049at2759"/>
<comment type="caution">
    <text evidence="2">The sequence shown here is derived from an EMBL/GenBank/DDBJ whole genome shotgun (WGS) entry which is preliminary data.</text>
</comment>
<protein>
    <recommendedName>
        <fullName evidence="4">Cocaine- and amphetamine-regulated transcript protein</fullName>
    </recommendedName>
</protein>